<sequence length="128" mass="13917">MDGAPQALHPVPLCRVDELPPNGARGFDPLGQGRDALFVVRRGDTLRAYRNRCPHWPGAPMAWRKDGYLSPDGGHIVCYAHGARFDIDTGDCVHGPCPGQSLQSLPLIRRADGLLLVPRDALDLRTAS</sequence>
<dbReference type="RefSeq" id="WP_126617158.1">
    <property type="nucleotide sequence ID" value="NZ_JBHUCY010000021.1"/>
</dbReference>
<evidence type="ECO:0000256" key="2">
    <source>
        <dbReference type="ARBA" id="ARBA00022723"/>
    </source>
</evidence>
<organism evidence="6 7">
    <name type="scientific">Azospirillum griseum</name>
    <dbReference type="NCBI Taxonomy" id="2496639"/>
    <lineage>
        <taxon>Bacteria</taxon>
        <taxon>Pseudomonadati</taxon>
        <taxon>Pseudomonadota</taxon>
        <taxon>Alphaproteobacteria</taxon>
        <taxon>Rhodospirillales</taxon>
        <taxon>Azospirillaceae</taxon>
        <taxon>Azospirillum</taxon>
    </lineage>
</organism>
<evidence type="ECO:0000313" key="7">
    <source>
        <dbReference type="Proteomes" id="UP000277007"/>
    </source>
</evidence>
<keyword evidence="7" id="KW-1185">Reference proteome</keyword>
<keyword evidence="2" id="KW-0479">Metal-binding</keyword>
<dbReference type="PROSITE" id="PS51296">
    <property type="entry name" value="RIESKE"/>
    <property type="match status" value="1"/>
</dbReference>
<dbReference type="Gene3D" id="2.102.10.10">
    <property type="entry name" value="Rieske [2Fe-2S] iron-sulphur domain"/>
    <property type="match status" value="1"/>
</dbReference>
<evidence type="ECO:0000313" key="6">
    <source>
        <dbReference type="EMBL" id="RTR18328.1"/>
    </source>
</evidence>
<feature type="domain" description="Rieske" evidence="5">
    <location>
        <begin position="11"/>
        <end position="116"/>
    </location>
</feature>
<dbReference type="Proteomes" id="UP000277007">
    <property type="component" value="Unassembled WGS sequence"/>
</dbReference>
<dbReference type="OrthoDB" id="9800776at2"/>
<dbReference type="Pfam" id="PF00355">
    <property type="entry name" value="Rieske"/>
    <property type="match status" value="1"/>
</dbReference>
<evidence type="ECO:0000256" key="4">
    <source>
        <dbReference type="ARBA" id="ARBA00023014"/>
    </source>
</evidence>
<dbReference type="GO" id="GO:0046872">
    <property type="term" value="F:metal ion binding"/>
    <property type="evidence" value="ECO:0007669"/>
    <property type="project" value="UniProtKB-KW"/>
</dbReference>
<proteinExistence type="predicted"/>
<evidence type="ECO:0000256" key="3">
    <source>
        <dbReference type="ARBA" id="ARBA00023004"/>
    </source>
</evidence>
<accession>A0A3S0HW60</accession>
<keyword evidence="1" id="KW-0001">2Fe-2S</keyword>
<dbReference type="InterPro" id="IPR036922">
    <property type="entry name" value="Rieske_2Fe-2S_sf"/>
</dbReference>
<dbReference type="CDD" id="cd03467">
    <property type="entry name" value="Rieske"/>
    <property type="match status" value="1"/>
</dbReference>
<protein>
    <submittedName>
        <fullName evidence="6">Rieske (2Fe-2S) protein</fullName>
    </submittedName>
</protein>
<keyword evidence="3" id="KW-0408">Iron</keyword>
<dbReference type="SUPFAM" id="SSF50022">
    <property type="entry name" value="ISP domain"/>
    <property type="match status" value="1"/>
</dbReference>
<dbReference type="GO" id="GO:0051537">
    <property type="term" value="F:2 iron, 2 sulfur cluster binding"/>
    <property type="evidence" value="ECO:0007669"/>
    <property type="project" value="UniProtKB-KW"/>
</dbReference>
<evidence type="ECO:0000259" key="5">
    <source>
        <dbReference type="PROSITE" id="PS51296"/>
    </source>
</evidence>
<evidence type="ECO:0000256" key="1">
    <source>
        <dbReference type="ARBA" id="ARBA00022714"/>
    </source>
</evidence>
<dbReference type="PANTHER" id="PTHR40261">
    <property type="match status" value="1"/>
</dbReference>
<name>A0A3S0HW60_9PROT</name>
<keyword evidence="4" id="KW-0411">Iron-sulfur</keyword>
<gene>
    <name evidence="6" type="ORF">EJ903_15840</name>
</gene>
<reference evidence="6 7" key="1">
    <citation type="submission" date="2018-12" db="EMBL/GenBank/DDBJ databases">
        <authorList>
            <person name="Yang Y."/>
        </authorList>
    </citation>
    <scope>NUCLEOTIDE SEQUENCE [LARGE SCALE GENOMIC DNA]</scope>
    <source>
        <strain evidence="6 7">L-25-5w-1</strain>
    </source>
</reference>
<comment type="caution">
    <text evidence="6">The sequence shown here is derived from an EMBL/GenBank/DDBJ whole genome shotgun (WGS) entry which is preliminary data.</text>
</comment>
<dbReference type="InterPro" id="IPR017941">
    <property type="entry name" value="Rieske_2Fe-2S"/>
</dbReference>
<dbReference type="EMBL" id="RXMA01000015">
    <property type="protein sequence ID" value="RTR18328.1"/>
    <property type="molecule type" value="Genomic_DNA"/>
</dbReference>
<dbReference type="PANTHER" id="PTHR40261:SF1">
    <property type="entry name" value="RIESKE DOMAIN-CONTAINING PROTEIN"/>
    <property type="match status" value="1"/>
</dbReference>
<dbReference type="AlphaFoldDB" id="A0A3S0HW60"/>